<gene>
    <name evidence="1" type="ORF">SAMN04488125_11667</name>
</gene>
<organism evidence="1 2">
    <name type="scientific">Methylorubrum salsuginis</name>
    <dbReference type="NCBI Taxonomy" id="414703"/>
    <lineage>
        <taxon>Bacteria</taxon>
        <taxon>Pseudomonadati</taxon>
        <taxon>Pseudomonadota</taxon>
        <taxon>Alphaproteobacteria</taxon>
        <taxon>Hyphomicrobiales</taxon>
        <taxon>Methylobacteriaceae</taxon>
        <taxon>Methylorubrum</taxon>
    </lineage>
</organism>
<protein>
    <submittedName>
        <fullName evidence="1">Uncharacterized protein</fullName>
    </submittedName>
</protein>
<sequence>MAFNPFRRTAVPLRAHVIHVTGAVPGRFAVLTTDPGTALAAVITGLDQCDIAEVTSEVLAPEAVAILRLEPGRPHRLT</sequence>
<reference evidence="2" key="1">
    <citation type="submission" date="2016-10" db="EMBL/GenBank/DDBJ databases">
        <authorList>
            <person name="Varghese N."/>
            <person name="Submissions S."/>
        </authorList>
    </citation>
    <scope>NUCLEOTIDE SEQUENCE [LARGE SCALE GENOMIC DNA]</scope>
    <source>
        <strain evidence="2">CGMCC 1.6474</strain>
    </source>
</reference>
<dbReference type="OrthoDB" id="9940034at2"/>
<evidence type="ECO:0000313" key="2">
    <source>
        <dbReference type="Proteomes" id="UP000198804"/>
    </source>
</evidence>
<name>A0A1I4I4R0_9HYPH</name>
<dbReference type="AlphaFoldDB" id="A0A1I4I4R0"/>
<dbReference type="EMBL" id="FOSV01000016">
    <property type="protein sequence ID" value="SFL49422.1"/>
    <property type="molecule type" value="Genomic_DNA"/>
</dbReference>
<accession>A0A1I4I4R0</accession>
<dbReference type="Proteomes" id="UP000198804">
    <property type="component" value="Unassembled WGS sequence"/>
</dbReference>
<proteinExistence type="predicted"/>
<evidence type="ECO:0000313" key="1">
    <source>
        <dbReference type="EMBL" id="SFL49422.1"/>
    </source>
</evidence>
<keyword evidence="2" id="KW-1185">Reference proteome</keyword>
<dbReference type="RefSeq" id="WP_131803876.1">
    <property type="nucleotide sequence ID" value="NZ_FOSV01000016.1"/>
</dbReference>